<dbReference type="Proteomes" id="UP000012081">
    <property type="component" value="Unassembled WGS sequence"/>
</dbReference>
<dbReference type="GO" id="GO:0003677">
    <property type="term" value="F:DNA binding"/>
    <property type="evidence" value="ECO:0007669"/>
    <property type="project" value="UniProtKB-UniRule"/>
</dbReference>
<dbReference type="PATRIC" id="fig|1300222.3.peg.4725"/>
<organism evidence="15 16">
    <name type="scientific">Brevibacillus borstelensis AK1</name>
    <dbReference type="NCBI Taxonomy" id="1300222"/>
    <lineage>
        <taxon>Bacteria</taxon>
        <taxon>Bacillati</taxon>
        <taxon>Bacillota</taxon>
        <taxon>Bacilli</taxon>
        <taxon>Bacillales</taxon>
        <taxon>Paenibacillaceae</taxon>
        <taxon>Brevibacillus</taxon>
    </lineage>
</organism>
<evidence type="ECO:0000256" key="13">
    <source>
        <dbReference type="SAM" id="MobiDB-lite"/>
    </source>
</evidence>
<keyword evidence="16" id="KW-1185">Reference proteome</keyword>
<keyword evidence="10 12" id="KW-0456">Lyase</keyword>
<evidence type="ECO:0000256" key="11">
    <source>
        <dbReference type="ARBA" id="ARBA00023295"/>
    </source>
</evidence>
<evidence type="ECO:0000256" key="10">
    <source>
        <dbReference type="ARBA" id="ARBA00023239"/>
    </source>
</evidence>
<reference evidence="15 16" key="1">
    <citation type="submission" date="2013-03" db="EMBL/GenBank/DDBJ databases">
        <title>Assembly of a new bacterial strain Brevibacillus borstelensis AK1.</title>
        <authorList>
            <person name="Rajan I."/>
            <person name="PoliReddy D."/>
            <person name="Sugumar T."/>
            <person name="Rathinam K."/>
            <person name="Alqarawi S."/>
            <person name="Khalil A.B."/>
            <person name="Sivakumar N."/>
        </authorList>
    </citation>
    <scope>NUCLEOTIDE SEQUENCE [LARGE SCALE GENOMIC DNA]</scope>
    <source>
        <strain evidence="15 16">AK1</strain>
    </source>
</reference>
<dbReference type="PANTHER" id="PTHR10359">
    <property type="entry name" value="A/G-SPECIFIC ADENINE GLYCOSYLASE/ENDONUCLEASE III"/>
    <property type="match status" value="1"/>
</dbReference>
<dbReference type="NCBIfam" id="TIGR01083">
    <property type="entry name" value="nth"/>
    <property type="match status" value="1"/>
</dbReference>
<evidence type="ECO:0000256" key="9">
    <source>
        <dbReference type="ARBA" id="ARBA00023204"/>
    </source>
</evidence>
<dbReference type="GO" id="GO:0046872">
    <property type="term" value="F:metal ion binding"/>
    <property type="evidence" value="ECO:0007669"/>
    <property type="project" value="UniProtKB-KW"/>
</dbReference>
<dbReference type="AlphaFoldDB" id="M8DAZ8"/>
<dbReference type="EC" id="4.2.99.18" evidence="12"/>
<feature type="domain" description="HhH-GPD" evidence="14">
    <location>
        <begin position="40"/>
        <end position="187"/>
    </location>
</feature>
<dbReference type="InterPro" id="IPR011257">
    <property type="entry name" value="DNA_glycosylase"/>
</dbReference>
<evidence type="ECO:0000256" key="1">
    <source>
        <dbReference type="ARBA" id="ARBA00008343"/>
    </source>
</evidence>
<keyword evidence="3 12" id="KW-0479">Metal-binding</keyword>
<dbReference type="SUPFAM" id="SSF48150">
    <property type="entry name" value="DNA-glycosylase"/>
    <property type="match status" value="1"/>
</dbReference>
<dbReference type="Pfam" id="PF00633">
    <property type="entry name" value="HHH"/>
    <property type="match status" value="1"/>
</dbReference>
<evidence type="ECO:0000259" key="14">
    <source>
        <dbReference type="SMART" id="SM00478"/>
    </source>
</evidence>
<keyword evidence="2 12" id="KW-0004">4Fe-4S</keyword>
<keyword evidence="6 12" id="KW-0408">Iron</keyword>
<dbReference type="FunFam" id="1.10.340.30:FF:000001">
    <property type="entry name" value="Endonuclease III"/>
    <property type="match status" value="1"/>
</dbReference>
<dbReference type="PANTHER" id="PTHR10359:SF18">
    <property type="entry name" value="ENDONUCLEASE III"/>
    <property type="match status" value="1"/>
</dbReference>
<dbReference type="OrthoDB" id="9800977at2"/>
<comment type="similarity">
    <text evidence="1 12">Belongs to the Nth/MutY family.</text>
</comment>
<dbReference type="GO" id="GO:0006285">
    <property type="term" value="P:base-excision repair, AP site formation"/>
    <property type="evidence" value="ECO:0007669"/>
    <property type="project" value="TreeGrafter"/>
</dbReference>
<protein>
    <recommendedName>
        <fullName evidence="12">Endonuclease III</fullName>
        <ecNumber evidence="12">4.2.99.18</ecNumber>
    </recommendedName>
    <alternativeName>
        <fullName evidence="12">DNA-(apurinic or apyrimidinic site) lyase</fullName>
    </alternativeName>
</protein>
<keyword evidence="15" id="KW-0255">Endonuclease</keyword>
<dbReference type="GO" id="GO:0140078">
    <property type="term" value="F:class I DNA-(apurinic or apyrimidinic site) endonuclease activity"/>
    <property type="evidence" value="ECO:0007669"/>
    <property type="project" value="UniProtKB-EC"/>
</dbReference>
<dbReference type="InterPro" id="IPR003265">
    <property type="entry name" value="HhH-GPD_domain"/>
</dbReference>
<evidence type="ECO:0000256" key="7">
    <source>
        <dbReference type="ARBA" id="ARBA00023014"/>
    </source>
</evidence>
<keyword evidence="5 12" id="KW-0378">Hydrolase</keyword>
<dbReference type="STRING" id="1300222.I532_22490"/>
<dbReference type="Pfam" id="PF00730">
    <property type="entry name" value="HhH-GPD"/>
    <property type="match status" value="1"/>
</dbReference>
<evidence type="ECO:0000256" key="3">
    <source>
        <dbReference type="ARBA" id="ARBA00022723"/>
    </source>
</evidence>
<dbReference type="Gene3D" id="1.10.340.30">
    <property type="entry name" value="Hypothetical protein, domain 2"/>
    <property type="match status" value="1"/>
</dbReference>
<dbReference type="InterPro" id="IPR023170">
    <property type="entry name" value="HhH_base_excis_C"/>
</dbReference>
<gene>
    <name evidence="12" type="primary">nth</name>
    <name evidence="15" type="ORF">I532_22490</name>
</gene>
<keyword evidence="11 12" id="KW-0326">Glycosidase</keyword>
<dbReference type="EMBL" id="APBN01000015">
    <property type="protein sequence ID" value="EMT50507.1"/>
    <property type="molecule type" value="Genomic_DNA"/>
</dbReference>
<dbReference type="InterPro" id="IPR000445">
    <property type="entry name" value="HhH_motif"/>
</dbReference>
<name>M8DAZ8_9BACL</name>
<accession>M8DAZ8</accession>
<feature type="compositionally biased region" description="Basic and acidic residues" evidence="13">
    <location>
        <begin position="212"/>
        <end position="230"/>
    </location>
</feature>
<comment type="function">
    <text evidence="12">DNA repair enzyme that has both DNA N-glycosylase activity and AP-lyase activity. The DNA N-glycosylase activity releases various damaged pyrimidines from DNA by cleaving the N-glycosidic bond, leaving an AP (apurinic/apyrimidinic) site. The AP-lyase activity cleaves the phosphodiester bond 3' to the AP site by a beta-elimination, leaving a 3'-terminal unsaturated sugar and a product with a terminal 5'-phosphate.</text>
</comment>
<feature type="binding site" evidence="12">
    <location>
        <position position="199"/>
    </location>
    <ligand>
        <name>[4Fe-4S] cluster</name>
        <dbReference type="ChEBI" id="CHEBI:49883"/>
    </ligand>
</feature>
<dbReference type="PROSITE" id="PS01155">
    <property type="entry name" value="ENDONUCLEASE_III_2"/>
    <property type="match status" value="1"/>
</dbReference>
<keyword evidence="8 12" id="KW-0238">DNA-binding</keyword>
<dbReference type="HAMAP" id="MF_00942">
    <property type="entry name" value="Nth"/>
    <property type="match status" value="1"/>
</dbReference>
<dbReference type="GO" id="GO:0051539">
    <property type="term" value="F:4 iron, 4 sulfur cluster binding"/>
    <property type="evidence" value="ECO:0007669"/>
    <property type="project" value="UniProtKB-UniRule"/>
</dbReference>
<comment type="catalytic activity">
    <reaction evidence="12">
        <text>2'-deoxyribonucleotide-(2'-deoxyribose 5'-phosphate)-2'-deoxyribonucleotide-DNA = a 3'-end 2'-deoxyribonucleotide-(2,3-dehydro-2,3-deoxyribose 5'-phosphate)-DNA + a 5'-end 5'-phospho-2'-deoxyribonucleoside-DNA + H(+)</text>
        <dbReference type="Rhea" id="RHEA:66592"/>
        <dbReference type="Rhea" id="RHEA-COMP:13180"/>
        <dbReference type="Rhea" id="RHEA-COMP:16897"/>
        <dbReference type="Rhea" id="RHEA-COMP:17067"/>
        <dbReference type="ChEBI" id="CHEBI:15378"/>
        <dbReference type="ChEBI" id="CHEBI:136412"/>
        <dbReference type="ChEBI" id="CHEBI:157695"/>
        <dbReference type="ChEBI" id="CHEBI:167181"/>
        <dbReference type="EC" id="4.2.99.18"/>
    </reaction>
</comment>
<feature type="binding site" evidence="12">
    <location>
        <position position="205"/>
    </location>
    <ligand>
        <name>[4Fe-4S] cluster</name>
        <dbReference type="ChEBI" id="CHEBI:49883"/>
    </ligand>
</feature>
<evidence type="ECO:0000256" key="5">
    <source>
        <dbReference type="ARBA" id="ARBA00022801"/>
    </source>
</evidence>
<sequence>MAQRKVPVDDILEILYQTYPDAHCELNYTSPFELLIATILSAQCTDKRVNEITAPLFQKHNKPEDFLHMTQEEMEEHIKGLGLYKNKSKNILETCRILYEKYNGEVPQNHAELEALPGVGRKTANVVLSNAFGVPAIAVDTHVFRVANRLGLAKSDNVDEVERQLMKRIPKEKWSDAHHWLIWHGRRICAARTPQCSICPLKDMCRYALAEEKKAKSSRTKETAKTDATAKKTASKSKSAGTAGTKEKAKKPAAKKTAASQG</sequence>
<keyword evidence="4 12" id="KW-0227">DNA damage</keyword>
<dbReference type="InterPro" id="IPR003651">
    <property type="entry name" value="Endonuclease3_FeS-loop_motif"/>
</dbReference>
<dbReference type="SMART" id="SM00478">
    <property type="entry name" value="ENDO3c"/>
    <property type="match status" value="1"/>
</dbReference>
<evidence type="ECO:0000313" key="16">
    <source>
        <dbReference type="Proteomes" id="UP000012081"/>
    </source>
</evidence>
<evidence type="ECO:0000256" key="12">
    <source>
        <dbReference type="HAMAP-Rule" id="MF_00942"/>
    </source>
</evidence>
<comment type="caution">
    <text evidence="15">The sequence shown here is derived from an EMBL/GenBank/DDBJ whole genome shotgun (WGS) entry which is preliminary data.</text>
</comment>
<keyword evidence="15" id="KW-0540">Nuclease</keyword>
<evidence type="ECO:0000256" key="6">
    <source>
        <dbReference type="ARBA" id="ARBA00023004"/>
    </source>
</evidence>
<feature type="binding site" evidence="12">
    <location>
        <position position="196"/>
    </location>
    <ligand>
        <name>[4Fe-4S] cluster</name>
        <dbReference type="ChEBI" id="CHEBI:49883"/>
    </ligand>
</feature>
<dbReference type="Gene3D" id="1.10.1670.10">
    <property type="entry name" value="Helix-hairpin-Helix base-excision DNA repair enzymes (C-terminal)"/>
    <property type="match status" value="1"/>
</dbReference>
<dbReference type="FunFam" id="1.10.1670.10:FF:000001">
    <property type="entry name" value="Endonuclease III"/>
    <property type="match status" value="1"/>
</dbReference>
<dbReference type="CDD" id="cd00056">
    <property type="entry name" value="ENDO3c"/>
    <property type="match status" value="1"/>
</dbReference>
<dbReference type="InterPro" id="IPR004036">
    <property type="entry name" value="Endonuclease-III-like_CS2"/>
</dbReference>
<dbReference type="RefSeq" id="WP_003391636.1">
    <property type="nucleotide sequence ID" value="NZ_APBN01000015.1"/>
</dbReference>
<feature type="binding site" evidence="12">
    <location>
        <position position="189"/>
    </location>
    <ligand>
        <name>[4Fe-4S] cluster</name>
        <dbReference type="ChEBI" id="CHEBI:49883"/>
    </ligand>
</feature>
<keyword evidence="9 12" id="KW-0234">DNA repair</keyword>
<dbReference type="SMART" id="SM00525">
    <property type="entry name" value="FES"/>
    <property type="match status" value="1"/>
</dbReference>
<dbReference type="InterPro" id="IPR005759">
    <property type="entry name" value="Nth"/>
</dbReference>
<evidence type="ECO:0000313" key="15">
    <source>
        <dbReference type="EMBL" id="EMT50507.1"/>
    </source>
</evidence>
<proteinExistence type="inferred from homology"/>
<evidence type="ECO:0000256" key="2">
    <source>
        <dbReference type="ARBA" id="ARBA00022485"/>
    </source>
</evidence>
<comment type="cofactor">
    <cofactor evidence="12">
        <name>[4Fe-4S] cluster</name>
        <dbReference type="ChEBI" id="CHEBI:49883"/>
    </cofactor>
    <text evidence="12">Binds 1 [4Fe-4S] cluster.</text>
</comment>
<keyword evidence="7 12" id="KW-0411">Iron-sulfur</keyword>
<feature type="region of interest" description="Disordered" evidence="13">
    <location>
        <begin position="212"/>
        <end position="262"/>
    </location>
</feature>
<dbReference type="GO" id="GO:0019104">
    <property type="term" value="F:DNA N-glycosylase activity"/>
    <property type="evidence" value="ECO:0007669"/>
    <property type="project" value="UniProtKB-UniRule"/>
</dbReference>
<evidence type="ECO:0000256" key="8">
    <source>
        <dbReference type="ARBA" id="ARBA00023125"/>
    </source>
</evidence>
<evidence type="ECO:0000256" key="4">
    <source>
        <dbReference type="ARBA" id="ARBA00022763"/>
    </source>
</evidence>